<dbReference type="InterPro" id="IPR002052">
    <property type="entry name" value="DNA_methylase_N6_adenine_CS"/>
</dbReference>
<dbReference type="GO" id="GO:0003676">
    <property type="term" value="F:nucleic acid binding"/>
    <property type="evidence" value="ECO:0007669"/>
    <property type="project" value="InterPro"/>
</dbReference>
<dbReference type="Pfam" id="PF13708">
    <property type="entry name" value="DUF4942"/>
    <property type="match status" value="1"/>
</dbReference>
<organism evidence="3 4">
    <name type="scientific">Fimbriiglobus ruber</name>
    <dbReference type="NCBI Taxonomy" id="1908690"/>
    <lineage>
        <taxon>Bacteria</taxon>
        <taxon>Pseudomonadati</taxon>
        <taxon>Planctomycetota</taxon>
        <taxon>Planctomycetia</taxon>
        <taxon>Gemmatales</taxon>
        <taxon>Gemmataceae</taxon>
        <taxon>Fimbriiglobus</taxon>
    </lineage>
</organism>
<dbReference type="EMBL" id="NIDE01000019">
    <property type="protein sequence ID" value="OWK35206.1"/>
    <property type="molecule type" value="Genomic_DNA"/>
</dbReference>
<evidence type="ECO:0000313" key="4">
    <source>
        <dbReference type="Proteomes" id="UP000214646"/>
    </source>
</evidence>
<sequence length="455" mass="50049">MELRPQTPPQRERIKVMTCESTLFQSEQSTAQPEQTGLALQRSLSDITAEYDQKLASLPQAIANFEAAGTTLKTAACIGGTWGNSSIDTGHVYEGKLQDALLQSAWLHVYNGLNIERIASAADKRRFQQAMVSPAPFTLENIRATFGDFILNPRGNILRGLAEVFCDLDPAYKSHDKVRIGVKGLPKRVILSSLSDYGWGRDRLTNILNALAAYQNKPLAEYSETSHFLKDGDSLAIARGVRLKRFANGNGHLFFEPDALRDINLALAEYYGEVLPDTSEDKPTEKRPGTAVSKDLQYYPTPAAVVEQVLADVYIREGERVLEPSCGCGRFLDAIRKKGADAVGIEVDPGRAAQARAKGHKVLLANFLETVPTRDYDHVVMNPPFFGQHYAKHVNHALKFLKPGGKLTAILPATARYDHGLLNGRWQDLPVGSFSESGTNINTTVLTMWAPKEAA</sequence>
<dbReference type="CDD" id="cd02440">
    <property type="entry name" value="AdoMet_MTases"/>
    <property type="match status" value="1"/>
</dbReference>
<comment type="caution">
    <text evidence="3">The sequence shown here is derived from an EMBL/GenBank/DDBJ whole genome shotgun (WGS) entry which is preliminary data.</text>
</comment>
<accession>A0A225DD08</accession>
<dbReference type="InterPro" id="IPR029063">
    <property type="entry name" value="SAM-dependent_MTases_sf"/>
</dbReference>
<gene>
    <name evidence="3" type="ORF">FRUB_10048</name>
</gene>
<dbReference type="InterPro" id="IPR046076">
    <property type="entry name" value="DUF6094"/>
</dbReference>
<dbReference type="Proteomes" id="UP000214646">
    <property type="component" value="Unassembled WGS sequence"/>
</dbReference>
<dbReference type="Gene3D" id="3.40.50.150">
    <property type="entry name" value="Vaccinia Virus protein VP39"/>
    <property type="match status" value="1"/>
</dbReference>
<proteinExistence type="predicted"/>
<feature type="domain" description="DUF6094" evidence="2">
    <location>
        <begin position="296"/>
        <end position="386"/>
    </location>
</feature>
<dbReference type="InterPro" id="IPR031339">
    <property type="entry name" value="DUF4942"/>
</dbReference>
<dbReference type="GO" id="GO:0008168">
    <property type="term" value="F:methyltransferase activity"/>
    <property type="evidence" value="ECO:0007669"/>
    <property type="project" value="InterPro"/>
</dbReference>
<reference evidence="4" key="1">
    <citation type="submission" date="2017-06" db="EMBL/GenBank/DDBJ databases">
        <title>Genome analysis of Fimbriiglobus ruber SP5, the first member of the order Planctomycetales with confirmed chitinolytic capability.</title>
        <authorList>
            <person name="Ravin N.V."/>
            <person name="Rakitin A.L."/>
            <person name="Ivanova A.A."/>
            <person name="Beletsky A.V."/>
            <person name="Kulichevskaya I.S."/>
            <person name="Mardanov A.V."/>
            <person name="Dedysh S.N."/>
        </authorList>
    </citation>
    <scope>NUCLEOTIDE SEQUENCE [LARGE SCALE GENOMIC DNA]</scope>
    <source>
        <strain evidence="4">SP5</strain>
    </source>
</reference>
<evidence type="ECO:0000313" key="3">
    <source>
        <dbReference type="EMBL" id="OWK35206.1"/>
    </source>
</evidence>
<dbReference type="PRINTS" id="PR00507">
    <property type="entry name" value="N12N6MTFRASE"/>
</dbReference>
<evidence type="ECO:0000259" key="2">
    <source>
        <dbReference type="Pfam" id="PF19587"/>
    </source>
</evidence>
<feature type="domain" description="DUF4942" evidence="1">
    <location>
        <begin position="100"/>
        <end position="273"/>
    </location>
</feature>
<evidence type="ECO:0000259" key="1">
    <source>
        <dbReference type="Pfam" id="PF13708"/>
    </source>
</evidence>
<protein>
    <recommendedName>
        <fullName evidence="5">DUF4942 domain-containing protein</fullName>
    </recommendedName>
</protein>
<name>A0A225DD08_9BACT</name>
<dbReference type="GO" id="GO:0032259">
    <property type="term" value="P:methylation"/>
    <property type="evidence" value="ECO:0007669"/>
    <property type="project" value="InterPro"/>
</dbReference>
<evidence type="ECO:0008006" key="5">
    <source>
        <dbReference type="Google" id="ProtNLM"/>
    </source>
</evidence>
<dbReference type="SUPFAM" id="SSF53335">
    <property type="entry name" value="S-adenosyl-L-methionine-dependent methyltransferases"/>
    <property type="match status" value="1"/>
</dbReference>
<keyword evidence="4" id="KW-1185">Reference proteome</keyword>
<dbReference type="AlphaFoldDB" id="A0A225DD08"/>
<dbReference type="RefSeq" id="WP_202974191.1">
    <property type="nucleotide sequence ID" value="NZ_NIDE01000019.1"/>
</dbReference>
<dbReference type="Pfam" id="PF19587">
    <property type="entry name" value="DUF6094"/>
    <property type="match status" value="1"/>
</dbReference>
<dbReference type="PROSITE" id="PS00092">
    <property type="entry name" value="N6_MTASE"/>
    <property type="match status" value="1"/>
</dbReference>